<evidence type="ECO:0000313" key="3">
    <source>
        <dbReference type="Proteomes" id="UP000233551"/>
    </source>
</evidence>
<gene>
    <name evidence="2" type="ORF">CRG98_030888</name>
</gene>
<dbReference type="Proteomes" id="UP000233551">
    <property type="component" value="Unassembled WGS sequence"/>
</dbReference>
<accession>A0A2I0IXG9</accession>
<evidence type="ECO:0000256" key="1">
    <source>
        <dbReference type="SAM" id="MobiDB-lite"/>
    </source>
</evidence>
<sequence length="151" mass="16803">MESLEENLTGRVGDESDGEEPEQRAGNRSDGEEAPRQDRTEDWRVTIRFRIPIPVPVLDTLYSDPTLTGRFQPVPGIPGTRAHPYYLACLGCSKIGGISFRRENIYLVAGSTVVLVQAFEGPLGGLKKLSIRDSYVLYVLQKKAKGMRHEV</sequence>
<feature type="compositionally biased region" description="Basic and acidic residues" evidence="1">
    <location>
        <begin position="21"/>
        <end position="39"/>
    </location>
</feature>
<dbReference type="AlphaFoldDB" id="A0A2I0IXG9"/>
<comment type="caution">
    <text evidence="2">The sequence shown here is derived from an EMBL/GenBank/DDBJ whole genome shotgun (WGS) entry which is preliminary data.</text>
</comment>
<protein>
    <submittedName>
        <fullName evidence="2">Uncharacterized protein</fullName>
    </submittedName>
</protein>
<evidence type="ECO:0000313" key="2">
    <source>
        <dbReference type="EMBL" id="PKI48722.1"/>
    </source>
</evidence>
<proteinExistence type="predicted"/>
<reference evidence="2 3" key="1">
    <citation type="submission" date="2017-11" db="EMBL/GenBank/DDBJ databases">
        <title>De-novo sequencing of pomegranate (Punica granatum L.) genome.</title>
        <authorList>
            <person name="Akparov Z."/>
            <person name="Amiraslanov A."/>
            <person name="Hajiyeva S."/>
            <person name="Abbasov M."/>
            <person name="Kaur K."/>
            <person name="Hamwieh A."/>
            <person name="Solovyev V."/>
            <person name="Salamov A."/>
            <person name="Braich B."/>
            <person name="Kosarev P."/>
            <person name="Mahmoud A."/>
            <person name="Hajiyev E."/>
            <person name="Babayeva S."/>
            <person name="Izzatullayeva V."/>
            <person name="Mammadov A."/>
            <person name="Mammadov A."/>
            <person name="Sharifova S."/>
            <person name="Ojaghi J."/>
            <person name="Eynullazada K."/>
            <person name="Bayramov B."/>
            <person name="Abdulazimova A."/>
            <person name="Shahmuradov I."/>
        </authorList>
    </citation>
    <scope>NUCLEOTIDE SEQUENCE [LARGE SCALE GENOMIC DNA]</scope>
    <source>
        <strain evidence="3">cv. AG2017</strain>
        <tissue evidence="2">Leaf</tissue>
    </source>
</reference>
<organism evidence="2 3">
    <name type="scientific">Punica granatum</name>
    <name type="common">Pomegranate</name>
    <dbReference type="NCBI Taxonomy" id="22663"/>
    <lineage>
        <taxon>Eukaryota</taxon>
        <taxon>Viridiplantae</taxon>
        <taxon>Streptophyta</taxon>
        <taxon>Embryophyta</taxon>
        <taxon>Tracheophyta</taxon>
        <taxon>Spermatophyta</taxon>
        <taxon>Magnoliopsida</taxon>
        <taxon>eudicotyledons</taxon>
        <taxon>Gunneridae</taxon>
        <taxon>Pentapetalae</taxon>
        <taxon>rosids</taxon>
        <taxon>malvids</taxon>
        <taxon>Myrtales</taxon>
        <taxon>Lythraceae</taxon>
        <taxon>Punica</taxon>
    </lineage>
</organism>
<dbReference type="EMBL" id="PGOL01002349">
    <property type="protein sequence ID" value="PKI48722.1"/>
    <property type="molecule type" value="Genomic_DNA"/>
</dbReference>
<name>A0A2I0IXG9_PUNGR</name>
<keyword evidence="3" id="KW-1185">Reference proteome</keyword>
<feature type="region of interest" description="Disordered" evidence="1">
    <location>
        <begin position="1"/>
        <end position="39"/>
    </location>
</feature>